<comment type="caution">
    <text evidence="8">The sequence shown here is derived from an EMBL/GenBank/DDBJ whole genome shotgun (WGS) entry which is preliminary data.</text>
</comment>
<dbReference type="InterPro" id="IPR036259">
    <property type="entry name" value="MFS_trans_sf"/>
</dbReference>
<accession>A0AAJ0H7X7</accession>
<keyword evidence="9" id="KW-1185">Reference proteome</keyword>
<feature type="transmembrane region" description="Helical" evidence="6">
    <location>
        <begin position="408"/>
        <end position="428"/>
    </location>
</feature>
<proteinExistence type="predicted"/>
<dbReference type="EMBL" id="JAUIQD010000007">
    <property type="protein sequence ID" value="KAK3343389.1"/>
    <property type="molecule type" value="Genomic_DNA"/>
</dbReference>
<dbReference type="PANTHER" id="PTHR23502:SF187">
    <property type="entry name" value="TRANSPORTER, PUTATIVE (AFU_ORTHOLOGUE AFUA_2G17840)-RELATED"/>
    <property type="match status" value="1"/>
</dbReference>
<evidence type="ECO:0000313" key="8">
    <source>
        <dbReference type="EMBL" id="KAK3343389.1"/>
    </source>
</evidence>
<dbReference type="PROSITE" id="PS50850">
    <property type="entry name" value="MFS"/>
    <property type="match status" value="1"/>
</dbReference>
<dbReference type="SUPFAM" id="SSF103473">
    <property type="entry name" value="MFS general substrate transporter"/>
    <property type="match status" value="1"/>
</dbReference>
<feature type="transmembrane region" description="Helical" evidence="6">
    <location>
        <begin position="168"/>
        <end position="187"/>
    </location>
</feature>
<dbReference type="Proteomes" id="UP001275084">
    <property type="component" value="Unassembled WGS sequence"/>
</dbReference>
<feature type="transmembrane region" description="Helical" evidence="6">
    <location>
        <begin position="440"/>
        <end position="461"/>
    </location>
</feature>
<comment type="subcellular location">
    <subcellularLocation>
        <location evidence="1">Membrane</location>
        <topology evidence="1">Multi-pass membrane protein</topology>
    </subcellularLocation>
</comment>
<dbReference type="PANTHER" id="PTHR23502">
    <property type="entry name" value="MAJOR FACILITATOR SUPERFAMILY"/>
    <property type="match status" value="1"/>
</dbReference>
<sequence length="539" mass="59306">MSEKNEQANGPTAETVDKVASNGDSEKTPPNVSSAPVPSKTERLHEFQEAEGYVIDVDTEAASSVAGVKLAKDGHTRLIPQPSNDPNDPLNWSWGKKHLVLFVISFASFLPDYGSATGAVTLIPQALEWDTTPDIVNHSQAGNVFMLGAGGVLVVLLSAYFGRLPIVFWFLIGSTATAAWCAGATSLDSFTAARILNGFVSTVAQAGGLMFIQDTFFFHERARKINIWSSFIIMSPYVGPLLGAFITETKPWQVPFWVYFAMNVLSLGLVIAFLQETYYDRTIPEGEQPAQGSRIGRLTGAVQWKSRHLRNTFGQACWRTVSVFIKPIMLISCLFYALTFAWAVGINTTLAIFVTPLYRFGPKQIGFFYFTPVVAVTLGEIVGHWVHDFAAKQYIRTHKGHFEPEVRLRVIYFSMPLVIIGLVLFGQAMEEGWHFMATSVVWGLYVFGMMVTTVALSSYCLDSYPEASGEVSAWLNMSRTVGGFIVSYFQVTWAEAQGTKLSFGIQAAICAAAILLVVALQLWGKKLRVWAGPLNFATT</sequence>
<feature type="transmembrane region" description="Helical" evidence="6">
    <location>
        <begin position="143"/>
        <end position="161"/>
    </location>
</feature>
<keyword evidence="2 6" id="KW-0812">Transmembrane</keyword>
<gene>
    <name evidence="8" type="ORF">B0T25DRAFT_614372</name>
</gene>
<keyword evidence="4 6" id="KW-0472">Membrane</keyword>
<feature type="transmembrane region" description="Helical" evidence="6">
    <location>
        <begin position="225"/>
        <end position="246"/>
    </location>
</feature>
<feature type="transmembrane region" description="Helical" evidence="6">
    <location>
        <begin position="366"/>
        <end position="387"/>
    </location>
</feature>
<feature type="domain" description="Major facilitator superfamily (MFS) profile" evidence="7">
    <location>
        <begin position="100"/>
        <end position="525"/>
    </location>
</feature>
<reference evidence="8" key="2">
    <citation type="submission" date="2023-06" db="EMBL/GenBank/DDBJ databases">
        <authorList>
            <consortium name="Lawrence Berkeley National Laboratory"/>
            <person name="Haridas S."/>
            <person name="Hensen N."/>
            <person name="Bonometti L."/>
            <person name="Westerberg I."/>
            <person name="Brannstrom I.O."/>
            <person name="Guillou S."/>
            <person name="Cros-Aarteil S."/>
            <person name="Calhoun S."/>
            <person name="Kuo A."/>
            <person name="Mondo S."/>
            <person name="Pangilinan J."/>
            <person name="Riley R."/>
            <person name="Labutti K."/>
            <person name="Andreopoulos B."/>
            <person name="Lipzen A."/>
            <person name="Chen C."/>
            <person name="Yanf M."/>
            <person name="Daum C."/>
            <person name="Ng V."/>
            <person name="Clum A."/>
            <person name="Steindorff A."/>
            <person name="Ohm R."/>
            <person name="Martin F."/>
            <person name="Silar P."/>
            <person name="Natvig D."/>
            <person name="Lalanne C."/>
            <person name="Gautier V."/>
            <person name="Ament-Velasquez S.L."/>
            <person name="Kruys A."/>
            <person name="Hutchinson M.I."/>
            <person name="Powell A.J."/>
            <person name="Barry K."/>
            <person name="Miller A.N."/>
            <person name="Grigoriev I.V."/>
            <person name="Debuchy R."/>
            <person name="Gladieux P."/>
            <person name="Thoren M.H."/>
            <person name="Johannesson H."/>
        </authorList>
    </citation>
    <scope>NUCLEOTIDE SEQUENCE</scope>
    <source>
        <strain evidence="8">CBS 955.72</strain>
    </source>
</reference>
<dbReference type="Pfam" id="PF07690">
    <property type="entry name" value="MFS_1"/>
    <property type="match status" value="1"/>
</dbReference>
<feature type="transmembrane region" description="Helical" evidence="6">
    <location>
        <begin position="99"/>
        <end position="123"/>
    </location>
</feature>
<organism evidence="8 9">
    <name type="scientific">Lasiosphaeria hispida</name>
    <dbReference type="NCBI Taxonomy" id="260671"/>
    <lineage>
        <taxon>Eukaryota</taxon>
        <taxon>Fungi</taxon>
        <taxon>Dikarya</taxon>
        <taxon>Ascomycota</taxon>
        <taxon>Pezizomycotina</taxon>
        <taxon>Sordariomycetes</taxon>
        <taxon>Sordariomycetidae</taxon>
        <taxon>Sordariales</taxon>
        <taxon>Lasiosphaeriaceae</taxon>
        <taxon>Lasiosphaeria</taxon>
    </lineage>
</organism>
<protein>
    <submittedName>
        <fullName evidence="8">Major facilitator superfamily domain-containing protein</fullName>
    </submittedName>
</protein>
<evidence type="ECO:0000256" key="3">
    <source>
        <dbReference type="ARBA" id="ARBA00022989"/>
    </source>
</evidence>
<keyword evidence="3 6" id="KW-1133">Transmembrane helix</keyword>
<reference evidence="8" key="1">
    <citation type="journal article" date="2023" name="Mol. Phylogenet. Evol.">
        <title>Genome-scale phylogeny and comparative genomics of the fungal order Sordariales.</title>
        <authorList>
            <person name="Hensen N."/>
            <person name="Bonometti L."/>
            <person name="Westerberg I."/>
            <person name="Brannstrom I.O."/>
            <person name="Guillou S."/>
            <person name="Cros-Aarteil S."/>
            <person name="Calhoun S."/>
            <person name="Haridas S."/>
            <person name="Kuo A."/>
            <person name="Mondo S."/>
            <person name="Pangilinan J."/>
            <person name="Riley R."/>
            <person name="LaButti K."/>
            <person name="Andreopoulos B."/>
            <person name="Lipzen A."/>
            <person name="Chen C."/>
            <person name="Yan M."/>
            <person name="Daum C."/>
            <person name="Ng V."/>
            <person name="Clum A."/>
            <person name="Steindorff A."/>
            <person name="Ohm R.A."/>
            <person name="Martin F."/>
            <person name="Silar P."/>
            <person name="Natvig D.O."/>
            <person name="Lalanne C."/>
            <person name="Gautier V."/>
            <person name="Ament-Velasquez S.L."/>
            <person name="Kruys A."/>
            <person name="Hutchinson M.I."/>
            <person name="Powell A.J."/>
            <person name="Barry K."/>
            <person name="Miller A.N."/>
            <person name="Grigoriev I.V."/>
            <person name="Debuchy R."/>
            <person name="Gladieux P."/>
            <person name="Hiltunen Thoren M."/>
            <person name="Johannesson H."/>
        </authorList>
    </citation>
    <scope>NUCLEOTIDE SEQUENCE</scope>
    <source>
        <strain evidence="8">CBS 955.72</strain>
    </source>
</reference>
<evidence type="ECO:0000313" key="9">
    <source>
        <dbReference type="Proteomes" id="UP001275084"/>
    </source>
</evidence>
<feature type="region of interest" description="Disordered" evidence="5">
    <location>
        <begin position="1"/>
        <end position="44"/>
    </location>
</feature>
<dbReference type="InterPro" id="IPR011701">
    <property type="entry name" value="MFS"/>
</dbReference>
<evidence type="ECO:0000256" key="5">
    <source>
        <dbReference type="SAM" id="MobiDB-lite"/>
    </source>
</evidence>
<evidence type="ECO:0000256" key="2">
    <source>
        <dbReference type="ARBA" id="ARBA00022692"/>
    </source>
</evidence>
<feature type="transmembrane region" description="Helical" evidence="6">
    <location>
        <begin position="193"/>
        <end position="213"/>
    </location>
</feature>
<evidence type="ECO:0000256" key="1">
    <source>
        <dbReference type="ARBA" id="ARBA00004141"/>
    </source>
</evidence>
<evidence type="ECO:0000256" key="4">
    <source>
        <dbReference type="ARBA" id="ARBA00023136"/>
    </source>
</evidence>
<evidence type="ECO:0000256" key="6">
    <source>
        <dbReference type="SAM" id="Phobius"/>
    </source>
</evidence>
<dbReference type="InterPro" id="IPR020846">
    <property type="entry name" value="MFS_dom"/>
</dbReference>
<name>A0AAJ0H7X7_9PEZI</name>
<dbReference type="AlphaFoldDB" id="A0AAJ0H7X7"/>
<evidence type="ECO:0000259" key="7">
    <source>
        <dbReference type="PROSITE" id="PS50850"/>
    </source>
</evidence>
<feature type="transmembrane region" description="Helical" evidence="6">
    <location>
        <begin position="252"/>
        <end position="274"/>
    </location>
</feature>
<feature type="transmembrane region" description="Helical" evidence="6">
    <location>
        <begin position="503"/>
        <end position="523"/>
    </location>
</feature>
<dbReference type="GO" id="GO:0005886">
    <property type="term" value="C:plasma membrane"/>
    <property type="evidence" value="ECO:0007669"/>
    <property type="project" value="TreeGrafter"/>
</dbReference>
<dbReference type="GO" id="GO:0022857">
    <property type="term" value="F:transmembrane transporter activity"/>
    <property type="evidence" value="ECO:0007669"/>
    <property type="project" value="InterPro"/>
</dbReference>
<dbReference type="Gene3D" id="1.20.1250.20">
    <property type="entry name" value="MFS general substrate transporter like domains"/>
    <property type="match status" value="1"/>
</dbReference>
<feature type="transmembrane region" description="Helical" evidence="6">
    <location>
        <begin position="328"/>
        <end position="354"/>
    </location>
</feature>